<dbReference type="RefSeq" id="WP_133318365.1">
    <property type="nucleotide sequence ID" value="NZ_SMTL01000009.1"/>
</dbReference>
<dbReference type="SMART" id="SM00460">
    <property type="entry name" value="TGc"/>
    <property type="match status" value="1"/>
</dbReference>
<reference evidence="2 3" key="1">
    <citation type="submission" date="2019-03" db="EMBL/GenBank/DDBJ databases">
        <title>Rhizobium sp. nov., an bacterium isolated from biocrust in Mu Us Desert.</title>
        <authorList>
            <person name="Lixiong L."/>
        </authorList>
    </citation>
    <scope>NUCLEOTIDE SEQUENCE [LARGE SCALE GENOMIC DNA]</scope>
    <source>
        <strain evidence="2 3">SPY-1</strain>
    </source>
</reference>
<evidence type="ECO:0000313" key="2">
    <source>
        <dbReference type="EMBL" id="TDK29899.1"/>
    </source>
</evidence>
<protein>
    <submittedName>
        <fullName evidence="2">Transglutaminase family protein</fullName>
    </submittedName>
</protein>
<keyword evidence="3" id="KW-1185">Reference proteome</keyword>
<dbReference type="Pfam" id="PF01841">
    <property type="entry name" value="Transglut_core"/>
    <property type="match status" value="1"/>
</dbReference>
<dbReference type="Gene3D" id="3.10.620.30">
    <property type="match status" value="1"/>
</dbReference>
<dbReference type="OrthoDB" id="9804023at2"/>
<comment type="caution">
    <text evidence="2">The sequence shown here is derived from an EMBL/GenBank/DDBJ whole genome shotgun (WGS) entry which is preliminary data.</text>
</comment>
<dbReference type="InterPro" id="IPR038765">
    <property type="entry name" value="Papain-like_cys_pep_sf"/>
</dbReference>
<feature type="domain" description="Transglutaminase-like" evidence="1">
    <location>
        <begin position="173"/>
        <end position="241"/>
    </location>
</feature>
<dbReference type="PANTHER" id="PTHR33490">
    <property type="entry name" value="BLR5614 PROTEIN-RELATED"/>
    <property type="match status" value="1"/>
</dbReference>
<dbReference type="EMBL" id="SMTL01000009">
    <property type="protein sequence ID" value="TDK29899.1"/>
    <property type="molecule type" value="Genomic_DNA"/>
</dbReference>
<dbReference type="InterPro" id="IPR002931">
    <property type="entry name" value="Transglutaminase-like"/>
</dbReference>
<dbReference type="PANTHER" id="PTHR33490:SF1">
    <property type="entry name" value="SLL1233 PROTEIN"/>
    <property type="match status" value="1"/>
</dbReference>
<dbReference type="AlphaFoldDB" id="A0A4V3AN73"/>
<name>A0A4V3AN73_9HYPH</name>
<evidence type="ECO:0000313" key="3">
    <source>
        <dbReference type="Proteomes" id="UP000295238"/>
    </source>
</evidence>
<organism evidence="2 3">
    <name type="scientific">Rhizobium deserti</name>
    <dbReference type="NCBI Taxonomy" id="2547961"/>
    <lineage>
        <taxon>Bacteria</taxon>
        <taxon>Pseudomonadati</taxon>
        <taxon>Pseudomonadota</taxon>
        <taxon>Alphaproteobacteria</taxon>
        <taxon>Hyphomicrobiales</taxon>
        <taxon>Rhizobiaceae</taxon>
        <taxon>Rhizobium/Agrobacterium group</taxon>
        <taxon>Rhizobium</taxon>
    </lineage>
</organism>
<gene>
    <name evidence="2" type="ORF">E2F50_22155</name>
</gene>
<dbReference type="Pfam" id="PF08379">
    <property type="entry name" value="Bact_transglu_N"/>
    <property type="match status" value="1"/>
</dbReference>
<evidence type="ECO:0000259" key="1">
    <source>
        <dbReference type="SMART" id="SM00460"/>
    </source>
</evidence>
<dbReference type="InterPro" id="IPR013589">
    <property type="entry name" value="Bac_transglu_N"/>
</dbReference>
<accession>A0A4V3AN73</accession>
<dbReference type="Proteomes" id="UP000295238">
    <property type="component" value="Unassembled WGS sequence"/>
</dbReference>
<proteinExistence type="predicted"/>
<dbReference type="SUPFAM" id="SSF54001">
    <property type="entry name" value="Cysteine proteinases"/>
    <property type="match status" value="1"/>
</dbReference>
<sequence>MPLLTVRHRTTYAYREKVMLAPHRLMLRPREGRELKLLTHDLSTAPNAEIIWSTDVLGNAVATASFERLSNCLTIESVAEVEVTAPSWPIYNITTGSAGYPFRYSAEEWTDLGALTAPAHVDRAGRLHAWAQSFVAGPSTDTLSLLQDLNAGVFSGISYQSREDEGTQAPLETLDRTWGSCRDLAVLFIEAARCLGFGARLVSGYMWNGERSVGSTDRGSTHAWAEVYLPGAGWVPFDPTNCKMGGQNLIPVATGRNIGQIMPVMGSFVGASDAFFSMQVDVEVTSGSALGGRNLEPTSSICSARTGEPFVGLRS</sequence>